<evidence type="ECO:0000313" key="2">
    <source>
        <dbReference type="Proteomes" id="UP001432062"/>
    </source>
</evidence>
<dbReference type="RefSeq" id="WP_329414840.1">
    <property type="nucleotide sequence ID" value="NZ_CP109441.1"/>
</dbReference>
<organism evidence="1 2">
    <name type="scientific">Nocardia vinacea</name>
    <dbReference type="NCBI Taxonomy" id="96468"/>
    <lineage>
        <taxon>Bacteria</taxon>
        <taxon>Bacillati</taxon>
        <taxon>Actinomycetota</taxon>
        <taxon>Actinomycetes</taxon>
        <taxon>Mycobacteriales</taxon>
        <taxon>Nocardiaceae</taxon>
        <taxon>Nocardia</taxon>
    </lineage>
</organism>
<sequence>MAIVLLAKVLSAPEREIAIRIRMMPWPRIDVDAKAASGAPPSDLGVT</sequence>
<gene>
    <name evidence="1" type="ORF">OG563_18855</name>
</gene>
<name>A0ABZ1Z3D2_9NOCA</name>
<dbReference type="EMBL" id="CP109441">
    <property type="protein sequence ID" value="WUV50069.1"/>
    <property type="molecule type" value="Genomic_DNA"/>
</dbReference>
<evidence type="ECO:0000313" key="1">
    <source>
        <dbReference type="EMBL" id="WUV50069.1"/>
    </source>
</evidence>
<protein>
    <submittedName>
        <fullName evidence="1">Uncharacterized protein</fullName>
    </submittedName>
</protein>
<proteinExistence type="predicted"/>
<keyword evidence="2" id="KW-1185">Reference proteome</keyword>
<accession>A0ABZ1Z3D2</accession>
<reference evidence="1" key="1">
    <citation type="submission" date="2022-10" db="EMBL/GenBank/DDBJ databases">
        <title>The complete genomes of actinobacterial strains from the NBC collection.</title>
        <authorList>
            <person name="Joergensen T.S."/>
            <person name="Alvarez Arevalo M."/>
            <person name="Sterndorff E.B."/>
            <person name="Faurdal D."/>
            <person name="Vuksanovic O."/>
            <person name="Mourched A.-S."/>
            <person name="Charusanti P."/>
            <person name="Shaw S."/>
            <person name="Blin K."/>
            <person name="Weber T."/>
        </authorList>
    </citation>
    <scope>NUCLEOTIDE SEQUENCE</scope>
    <source>
        <strain evidence="1">NBC_01482</strain>
    </source>
</reference>
<dbReference type="Proteomes" id="UP001432062">
    <property type="component" value="Chromosome"/>
</dbReference>